<evidence type="ECO:0000256" key="7">
    <source>
        <dbReference type="PIRNR" id="PIRNR004532"/>
    </source>
</evidence>
<feature type="binding site" evidence="8">
    <location>
        <position position="57"/>
    </location>
    <ligand>
        <name>Mn(2+)</name>
        <dbReference type="ChEBI" id="CHEBI:29035"/>
        <label>1</label>
    </ligand>
</feature>
<evidence type="ECO:0000256" key="1">
    <source>
        <dbReference type="ARBA" id="ARBA00001273"/>
    </source>
</evidence>
<evidence type="ECO:0000313" key="10">
    <source>
        <dbReference type="EMBL" id="PZP56876.1"/>
    </source>
</evidence>
<dbReference type="Pfam" id="PF03320">
    <property type="entry name" value="FBPase_glpX"/>
    <property type="match status" value="1"/>
</dbReference>
<dbReference type="InterPro" id="IPR004464">
    <property type="entry name" value="FBPase_class-2/SBPase"/>
</dbReference>
<evidence type="ECO:0000256" key="6">
    <source>
        <dbReference type="ARBA" id="ARBA00023277"/>
    </source>
</evidence>
<sequence length="317" mass="33411">MDRNLALEAIRVTEAAALAASMLVGRGDEKAADAAAVDAMRLTLNSLSISGRVVIGEGERDEAPMLYIGEEVGNRQGPHVDIALDPLEGTTICACGGQNALAVLALADEGGFLNAPDVYMQKLAAGPGIDLEPDDLDAPPQQVLRKIAKLKGAAVEELLVCILDRPRHAELIKAVREAGSRIMLIQDGDVSGVIATTDPDKGIDVYMGTGGAPEGVLAAAALQCVGGSILGRLIFRNDGEKERARKVGITDFNRIYTTNDLAKPDNVMFAATGVTDGTMLKGVRRFPGGATTQSIVMRSKSGTVRYIDSTHNFNRKS</sequence>
<feature type="binding site" evidence="8">
    <location>
        <position position="85"/>
    </location>
    <ligand>
        <name>Mn(2+)</name>
        <dbReference type="ChEBI" id="CHEBI:29035"/>
        <label>2</label>
    </ligand>
</feature>
<comment type="caution">
    <text evidence="10">The sequence shown here is derived from an EMBL/GenBank/DDBJ whole genome shotgun (WGS) entry which is preliminary data.</text>
</comment>
<protein>
    <recommendedName>
        <fullName evidence="7">Fructose-1,6-bisphosphatase</fullName>
    </recommendedName>
</protein>
<feature type="binding site" evidence="8">
    <location>
        <position position="33"/>
    </location>
    <ligand>
        <name>Mn(2+)</name>
        <dbReference type="ChEBI" id="CHEBI:29035"/>
        <label>1</label>
    </ligand>
</feature>
<evidence type="ECO:0000256" key="3">
    <source>
        <dbReference type="ARBA" id="ARBA00022723"/>
    </source>
</evidence>
<dbReference type="GO" id="GO:0042132">
    <property type="term" value="F:fructose 1,6-bisphosphate 1-phosphatase activity"/>
    <property type="evidence" value="ECO:0007669"/>
    <property type="project" value="UniProtKB-EC"/>
</dbReference>
<dbReference type="GO" id="GO:0030388">
    <property type="term" value="P:fructose 1,6-bisphosphate metabolic process"/>
    <property type="evidence" value="ECO:0007669"/>
    <property type="project" value="TreeGrafter"/>
</dbReference>
<dbReference type="GO" id="GO:0006071">
    <property type="term" value="P:glycerol metabolic process"/>
    <property type="evidence" value="ECO:0007669"/>
    <property type="project" value="InterPro"/>
</dbReference>
<comment type="catalytic activity">
    <reaction evidence="1">
        <text>beta-D-fructose 1,6-bisphosphate + H2O = beta-D-fructose 6-phosphate + phosphate</text>
        <dbReference type="Rhea" id="RHEA:11064"/>
        <dbReference type="ChEBI" id="CHEBI:15377"/>
        <dbReference type="ChEBI" id="CHEBI:32966"/>
        <dbReference type="ChEBI" id="CHEBI:43474"/>
        <dbReference type="ChEBI" id="CHEBI:57634"/>
        <dbReference type="EC" id="3.1.3.11"/>
    </reaction>
</comment>
<organism evidence="10 11">
    <name type="scientific">Micavibrio aeruginosavorus</name>
    <dbReference type="NCBI Taxonomy" id="349221"/>
    <lineage>
        <taxon>Bacteria</taxon>
        <taxon>Pseudomonadati</taxon>
        <taxon>Bdellovibrionota</taxon>
        <taxon>Bdellovibrionia</taxon>
        <taxon>Bdellovibrionales</taxon>
        <taxon>Pseudobdellovibrionaceae</taxon>
        <taxon>Micavibrio</taxon>
    </lineage>
</organism>
<feature type="binding site" evidence="9">
    <location>
        <position position="119"/>
    </location>
    <ligand>
        <name>substrate</name>
    </ligand>
</feature>
<evidence type="ECO:0000256" key="4">
    <source>
        <dbReference type="ARBA" id="ARBA00022801"/>
    </source>
</evidence>
<keyword evidence="5 8" id="KW-0464">Manganese</keyword>
<evidence type="ECO:0000256" key="2">
    <source>
        <dbReference type="ARBA" id="ARBA00008989"/>
    </source>
</evidence>
<dbReference type="SUPFAM" id="SSF56655">
    <property type="entry name" value="Carbohydrate phosphatase"/>
    <property type="match status" value="1"/>
</dbReference>
<dbReference type="Gene3D" id="3.30.540.10">
    <property type="entry name" value="Fructose-1,6-Bisphosphatase, subunit A, domain 1"/>
    <property type="match status" value="1"/>
</dbReference>
<dbReference type="CDD" id="cd01516">
    <property type="entry name" value="FBPase_glpX"/>
    <property type="match status" value="1"/>
</dbReference>
<dbReference type="AlphaFoldDB" id="A0A2W5HFE8"/>
<dbReference type="Proteomes" id="UP000249739">
    <property type="component" value="Unassembled WGS sequence"/>
</dbReference>
<dbReference type="PANTHER" id="PTHR30447">
    <property type="entry name" value="FRUCTOSE-1,6-BISPHOSPHATASE CLASS 2"/>
    <property type="match status" value="1"/>
</dbReference>
<evidence type="ECO:0000256" key="5">
    <source>
        <dbReference type="ARBA" id="ARBA00023211"/>
    </source>
</evidence>
<proteinExistence type="inferred from homology"/>
<feature type="binding site" evidence="9">
    <location>
        <begin position="187"/>
        <end position="189"/>
    </location>
    <ligand>
        <name>substrate</name>
    </ligand>
</feature>
<feature type="binding site" evidence="9">
    <location>
        <begin position="88"/>
        <end position="90"/>
    </location>
    <ligand>
        <name>substrate</name>
    </ligand>
</feature>
<gene>
    <name evidence="10" type="primary">glpX</name>
    <name evidence="10" type="ORF">DI586_02305</name>
</gene>
<dbReference type="GO" id="GO:0005829">
    <property type="term" value="C:cytosol"/>
    <property type="evidence" value="ECO:0007669"/>
    <property type="project" value="TreeGrafter"/>
</dbReference>
<dbReference type="PIRSF" id="PIRSF004532">
    <property type="entry name" value="GlpX"/>
    <property type="match status" value="1"/>
</dbReference>
<evidence type="ECO:0000313" key="11">
    <source>
        <dbReference type="Proteomes" id="UP000249739"/>
    </source>
</evidence>
<feature type="binding site" evidence="9">
    <location>
        <position position="211"/>
    </location>
    <ligand>
        <name>substrate</name>
    </ligand>
</feature>
<dbReference type="PANTHER" id="PTHR30447:SF0">
    <property type="entry name" value="FRUCTOSE-1,6-BISPHOSPHATASE 1 CLASS 2-RELATED"/>
    <property type="match status" value="1"/>
</dbReference>
<feature type="binding site" evidence="8">
    <location>
        <position position="214"/>
    </location>
    <ligand>
        <name>Mn(2+)</name>
        <dbReference type="ChEBI" id="CHEBI:29035"/>
        <label>2</label>
    </ligand>
</feature>
<keyword evidence="3 8" id="KW-0479">Metal-binding</keyword>
<reference evidence="10 11" key="1">
    <citation type="submission" date="2017-08" db="EMBL/GenBank/DDBJ databases">
        <title>Infants hospitalized years apart are colonized by the same room-sourced microbial strains.</title>
        <authorList>
            <person name="Brooks B."/>
            <person name="Olm M.R."/>
            <person name="Firek B.A."/>
            <person name="Baker R."/>
            <person name="Thomas B.C."/>
            <person name="Morowitz M.J."/>
            <person name="Banfield J.F."/>
        </authorList>
    </citation>
    <scope>NUCLEOTIDE SEQUENCE [LARGE SCALE GENOMIC DNA]</scope>
    <source>
        <strain evidence="10">S2_006_000_R2_64</strain>
    </source>
</reference>
<dbReference type="NCBIfam" id="TIGR00330">
    <property type="entry name" value="glpX"/>
    <property type="match status" value="1"/>
</dbReference>
<evidence type="ECO:0000256" key="8">
    <source>
        <dbReference type="PIRSR" id="PIRSR004532-1"/>
    </source>
</evidence>
<dbReference type="EMBL" id="QFOT01000013">
    <property type="protein sequence ID" value="PZP56876.1"/>
    <property type="molecule type" value="Genomic_DNA"/>
</dbReference>
<dbReference type="GO" id="GO:0046872">
    <property type="term" value="F:metal ion binding"/>
    <property type="evidence" value="ECO:0007669"/>
    <property type="project" value="UniProtKB-KW"/>
</dbReference>
<name>A0A2W5HFE8_9BACT</name>
<accession>A0A2W5HFE8</accession>
<dbReference type="Gene3D" id="3.40.190.90">
    <property type="match status" value="1"/>
</dbReference>
<keyword evidence="6 7" id="KW-0119">Carbohydrate metabolism</keyword>
<comment type="cofactor">
    <cofactor evidence="8">
        <name>Mn(2+)</name>
        <dbReference type="ChEBI" id="CHEBI:29035"/>
    </cofactor>
</comment>
<feature type="binding site" evidence="9">
    <location>
        <begin position="165"/>
        <end position="167"/>
    </location>
    <ligand>
        <name>substrate</name>
    </ligand>
</feature>
<keyword evidence="4" id="KW-0378">Hydrolase</keyword>
<comment type="similarity">
    <text evidence="2 7">Belongs to the FBPase class 2 family.</text>
</comment>
<feature type="binding site" evidence="8">
    <location>
        <position position="88"/>
    </location>
    <ligand>
        <name>Mn(2+)</name>
        <dbReference type="ChEBI" id="CHEBI:29035"/>
        <label>2</label>
    </ligand>
</feature>
<evidence type="ECO:0000256" key="9">
    <source>
        <dbReference type="PIRSR" id="PIRSR004532-2"/>
    </source>
</evidence>
<dbReference type="GO" id="GO:0006094">
    <property type="term" value="P:gluconeogenesis"/>
    <property type="evidence" value="ECO:0007669"/>
    <property type="project" value="InterPro"/>
</dbReference>